<dbReference type="AlphaFoldDB" id="A0AAV7TH15"/>
<comment type="caution">
    <text evidence="1">The sequence shown here is derived from an EMBL/GenBank/DDBJ whole genome shotgun (WGS) entry which is preliminary data.</text>
</comment>
<keyword evidence="2" id="KW-1185">Reference proteome</keyword>
<evidence type="ECO:0000313" key="2">
    <source>
        <dbReference type="Proteomes" id="UP001066276"/>
    </source>
</evidence>
<name>A0AAV7TH15_PLEWA</name>
<accession>A0AAV7TH15</accession>
<dbReference type="Proteomes" id="UP001066276">
    <property type="component" value="Chromosome 3_2"/>
</dbReference>
<reference evidence="1" key="1">
    <citation type="journal article" date="2022" name="bioRxiv">
        <title>Sequencing and chromosome-scale assembly of the giantPleurodeles waltlgenome.</title>
        <authorList>
            <person name="Brown T."/>
            <person name="Elewa A."/>
            <person name="Iarovenko S."/>
            <person name="Subramanian E."/>
            <person name="Araus A.J."/>
            <person name="Petzold A."/>
            <person name="Susuki M."/>
            <person name="Suzuki K.-i.T."/>
            <person name="Hayashi T."/>
            <person name="Toyoda A."/>
            <person name="Oliveira C."/>
            <person name="Osipova E."/>
            <person name="Leigh N.D."/>
            <person name="Simon A."/>
            <person name="Yun M.H."/>
        </authorList>
    </citation>
    <scope>NUCLEOTIDE SEQUENCE</scope>
    <source>
        <strain evidence="1">20211129_DDA</strain>
        <tissue evidence="1">Liver</tissue>
    </source>
</reference>
<sequence>MIILARREYAAAMKSSKPHQEFAFQADIESLDVNEIEWTGAITPFSMKETEAAIMTQKPVKAPGLDGIPSDLYKSDQKRWAPT</sequence>
<gene>
    <name evidence="1" type="ORF">NDU88_000530</name>
</gene>
<organism evidence="1 2">
    <name type="scientific">Pleurodeles waltl</name>
    <name type="common">Iberian ribbed newt</name>
    <dbReference type="NCBI Taxonomy" id="8319"/>
    <lineage>
        <taxon>Eukaryota</taxon>
        <taxon>Metazoa</taxon>
        <taxon>Chordata</taxon>
        <taxon>Craniata</taxon>
        <taxon>Vertebrata</taxon>
        <taxon>Euteleostomi</taxon>
        <taxon>Amphibia</taxon>
        <taxon>Batrachia</taxon>
        <taxon>Caudata</taxon>
        <taxon>Salamandroidea</taxon>
        <taxon>Salamandridae</taxon>
        <taxon>Pleurodelinae</taxon>
        <taxon>Pleurodeles</taxon>
    </lineage>
</organism>
<dbReference type="EMBL" id="JANPWB010000006">
    <property type="protein sequence ID" value="KAJ1175239.1"/>
    <property type="molecule type" value="Genomic_DNA"/>
</dbReference>
<protein>
    <submittedName>
        <fullName evidence="1">Uncharacterized protein</fullName>
    </submittedName>
</protein>
<proteinExistence type="predicted"/>
<evidence type="ECO:0000313" key="1">
    <source>
        <dbReference type="EMBL" id="KAJ1175239.1"/>
    </source>
</evidence>